<accession>A0ABC8KCM8</accession>
<evidence type="ECO:0000313" key="10">
    <source>
        <dbReference type="EMBL" id="CAH8355630.1"/>
    </source>
</evidence>
<keyword evidence="3" id="KW-0689">Ribosomal protein</keyword>
<evidence type="ECO:0000256" key="3">
    <source>
        <dbReference type="ARBA" id="ARBA00022980"/>
    </source>
</evidence>
<dbReference type="SMART" id="SM00978">
    <property type="entry name" value="Tim44"/>
    <property type="match status" value="1"/>
</dbReference>
<dbReference type="InterPro" id="IPR032710">
    <property type="entry name" value="NTF2-like_dom_sf"/>
</dbReference>
<dbReference type="Pfam" id="PF04280">
    <property type="entry name" value="Tim44"/>
    <property type="match status" value="1"/>
</dbReference>
<keyword evidence="2" id="KW-0809">Transit peptide</keyword>
<dbReference type="Proteomes" id="UP001642260">
    <property type="component" value="Unassembled WGS sequence"/>
</dbReference>
<evidence type="ECO:0000256" key="4">
    <source>
        <dbReference type="ARBA" id="ARBA00023128"/>
    </source>
</evidence>
<comment type="similarity">
    <text evidence="6">Belongs to the mitochondrion-specific ribosomal protein mL45 family.</text>
</comment>
<keyword evidence="5" id="KW-0687">Ribonucleoprotein</keyword>
<protein>
    <recommendedName>
        <fullName evidence="7">Large ribosomal subunit protein mL45</fullName>
    </recommendedName>
    <alternativeName>
        <fullName evidence="8">39S ribosomal protein L45, mitochondrial</fullName>
    </alternativeName>
</protein>
<dbReference type="InterPro" id="IPR007379">
    <property type="entry name" value="Tim44-like_dom"/>
</dbReference>
<evidence type="ECO:0000256" key="5">
    <source>
        <dbReference type="ARBA" id="ARBA00023274"/>
    </source>
</evidence>
<evidence type="ECO:0000256" key="6">
    <source>
        <dbReference type="ARBA" id="ARBA00038073"/>
    </source>
</evidence>
<dbReference type="AlphaFoldDB" id="A0ABC8KCM8"/>
<dbReference type="GO" id="GO:1990904">
    <property type="term" value="C:ribonucleoprotein complex"/>
    <property type="evidence" value="ECO:0007669"/>
    <property type="project" value="UniProtKB-KW"/>
</dbReference>
<sequence length="355" mass="40785">MALVRRLQTVRSLLRTAGSTESPSLPFRSGNELAWTQAGDSLRLGRWRSYHSSLCHVPDTHGKSVYSRLYESHNAASTHLLRSTMIAESFPFSSDKRFATTQVKAPPQLQKTGAVRVSMVSPGFVYEPYTLHEKIPLWRRCLTRGGWKRTKEDFVRELRSAYAIAKLRKTGYSKNKFYVEAVELYKEVCTSILGCCSCSETFFTNHLEVLLANTCFLQINIMMANGDKKTIRKNVTERMYSALKNEIKQREARWSSVYWEMVEPVIKIKTLQARLIGIDRTDLNKAFIQLTLEFLTKQKFEAYDAKGNVVAGDKKKEVLVRDIWVFEKSLFHTGACWRLCGRIEFPTKDKIQPAL</sequence>
<comment type="subcellular location">
    <subcellularLocation>
        <location evidence="1">Mitochondrion</location>
    </subcellularLocation>
</comment>
<keyword evidence="12" id="KW-1185">Reference proteome</keyword>
<gene>
    <name evidence="10" type="ORF">ERUC_LOCUS21385</name>
    <name evidence="11" type="ORF">ERUC_LOCUS22902</name>
</gene>
<dbReference type="GO" id="GO:0005840">
    <property type="term" value="C:ribosome"/>
    <property type="evidence" value="ECO:0007669"/>
    <property type="project" value="UniProtKB-KW"/>
</dbReference>
<comment type="caution">
    <text evidence="10">The sequence shown here is derived from an EMBL/GenBank/DDBJ whole genome shotgun (WGS) entry which is preliminary data.</text>
</comment>
<proteinExistence type="inferred from homology"/>
<evidence type="ECO:0000313" key="12">
    <source>
        <dbReference type="Proteomes" id="UP001642260"/>
    </source>
</evidence>
<dbReference type="EMBL" id="CAKOAT010210155">
    <property type="protein sequence ID" value="CAH8355630.1"/>
    <property type="molecule type" value="Genomic_DNA"/>
</dbReference>
<evidence type="ECO:0000259" key="9">
    <source>
        <dbReference type="SMART" id="SM00978"/>
    </source>
</evidence>
<dbReference type="PANTHER" id="PTHR28554:SF1">
    <property type="entry name" value="LARGE RIBOSOMAL SUBUNIT PROTEIN ML45"/>
    <property type="match status" value="1"/>
</dbReference>
<reference evidence="10 12" key="1">
    <citation type="submission" date="2022-03" db="EMBL/GenBank/DDBJ databases">
        <authorList>
            <person name="Macdonald S."/>
            <person name="Ahmed S."/>
            <person name="Newling K."/>
        </authorList>
    </citation>
    <scope>NUCLEOTIDE SEQUENCE [LARGE SCALE GENOMIC DNA]</scope>
</reference>
<evidence type="ECO:0000256" key="7">
    <source>
        <dbReference type="ARBA" id="ARBA00039448"/>
    </source>
</evidence>
<dbReference type="SUPFAM" id="SSF54427">
    <property type="entry name" value="NTF2-like"/>
    <property type="match status" value="1"/>
</dbReference>
<dbReference type="EMBL" id="CAKOAT010229376">
    <property type="protein sequence ID" value="CAH8357147.1"/>
    <property type="molecule type" value="Genomic_DNA"/>
</dbReference>
<dbReference type="PANTHER" id="PTHR28554">
    <property type="entry name" value="39S RIBOSOMAL PROTEIN L45, MITOCHONDRIAL"/>
    <property type="match status" value="1"/>
</dbReference>
<dbReference type="GO" id="GO:0005739">
    <property type="term" value="C:mitochondrion"/>
    <property type="evidence" value="ECO:0007669"/>
    <property type="project" value="UniProtKB-SubCell"/>
</dbReference>
<dbReference type="InterPro" id="IPR051975">
    <property type="entry name" value="mtLSU_mL45"/>
</dbReference>
<dbReference type="Gene3D" id="3.10.450.240">
    <property type="match status" value="1"/>
</dbReference>
<keyword evidence="4" id="KW-0496">Mitochondrion</keyword>
<evidence type="ECO:0000256" key="1">
    <source>
        <dbReference type="ARBA" id="ARBA00004173"/>
    </source>
</evidence>
<evidence type="ECO:0000256" key="8">
    <source>
        <dbReference type="ARBA" id="ARBA00043031"/>
    </source>
</evidence>
<name>A0ABC8KCM8_ERUVS</name>
<organism evidence="10 12">
    <name type="scientific">Eruca vesicaria subsp. sativa</name>
    <name type="common">Garden rocket</name>
    <name type="synonym">Eruca sativa</name>
    <dbReference type="NCBI Taxonomy" id="29727"/>
    <lineage>
        <taxon>Eukaryota</taxon>
        <taxon>Viridiplantae</taxon>
        <taxon>Streptophyta</taxon>
        <taxon>Embryophyta</taxon>
        <taxon>Tracheophyta</taxon>
        <taxon>Spermatophyta</taxon>
        <taxon>Magnoliopsida</taxon>
        <taxon>eudicotyledons</taxon>
        <taxon>Gunneridae</taxon>
        <taxon>Pentapetalae</taxon>
        <taxon>rosids</taxon>
        <taxon>malvids</taxon>
        <taxon>Brassicales</taxon>
        <taxon>Brassicaceae</taxon>
        <taxon>Brassiceae</taxon>
        <taxon>Eruca</taxon>
    </lineage>
</organism>
<feature type="domain" description="Tim44-like" evidence="9">
    <location>
        <begin position="191"/>
        <end position="344"/>
    </location>
</feature>
<evidence type="ECO:0000313" key="11">
    <source>
        <dbReference type="EMBL" id="CAH8357147.1"/>
    </source>
</evidence>
<evidence type="ECO:0000256" key="2">
    <source>
        <dbReference type="ARBA" id="ARBA00022946"/>
    </source>
</evidence>